<protein>
    <submittedName>
        <fullName evidence="2">TerS protein</fullName>
    </submittedName>
</protein>
<accession>A0A118HZX7</accession>
<dbReference type="AlphaFoldDB" id="A0A118HZX7"/>
<name>A0A118HZX7_9BURK</name>
<sequence>MRTRSDSTTTAVAATQAAASGPMKPPDHIKLRDTDWPYWDAIVQARAATTWNNADLALAANLARTQADISRLSLELENEGDILENARGTPVVNPKHNLLETLTRRAVALSRALHVHAEATVGRSQDASKKLGAEQAARGAVHNASQADDGLIPGLTH</sequence>
<organism evidence="2 3">
    <name type="scientific">Burkholderia ubonensis</name>
    <dbReference type="NCBI Taxonomy" id="101571"/>
    <lineage>
        <taxon>Bacteria</taxon>
        <taxon>Pseudomonadati</taxon>
        <taxon>Pseudomonadota</taxon>
        <taxon>Betaproteobacteria</taxon>
        <taxon>Burkholderiales</taxon>
        <taxon>Burkholderiaceae</taxon>
        <taxon>Burkholderia</taxon>
        <taxon>Burkholderia cepacia complex</taxon>
    </lineage>
</organism>
<evidence type="ECO:0000313" key="2">
    <source>
        <dbReference type="EMBL" id="KVG76895.1"/>
    </source>
</evidence>
<comment type="caution">
    <text evidence="2">The sequence shown here is derived from an EMBL/GenBank/DDBJ whole genome shotgun (WGS) entry which is preliminary data.</text>
</comment>
<feature type="compositionally biased region" description="Low complexity" evidence="1">
    <location>
        <begin position="8"/>
        <end position="19"/>
    </location>
</feature>
<proteinExistence type="predicted"/>
<dbReference type="Proteomes" id="UP000064029">
    <property type="component" value="Unassembled WGS sequence"/>
</dbReference>
<evidence type="ECO:0000256" key="1">
    <source>
        <dbReference type="SAM" id="MobiDB-lite"/>
    </source>
</evidence>
<gene>
    <name evidence="2" type="ORF">WJ33_11890</name>
</gene>
<reference evidence="2 3" key="1">
    <citation type="submission" date="2015-11" db="EMBL/GenBank/DDBJ databases">
        <title>Expanding the genomic diversity of Burkholderia species for the development of highly accurate diagnostics.</title>
        <authorList>
            <person name="Sahl J."/>
            <person name="Keim P."/>
            <person name="Wagner D."/>
        </authorList>
    </citation>
    <scope>NUCLEOTIDE SEQUENCE [LARGE SCALE GENOMIC DNA]</scope>
    <source>
        <strain evidence="2 3">MSMB2036</strain>
    </source>
</reference>
<dbReference type="EMBL" id="LOXM01000005">
    <property type="protein sequence ID" value="KVG76895.1"/>
    <property type="molecule type" value="Genomic_DNA"/>
</dbReference>
<feature type="region of interest" description="Disordered" evidence="1">
    <location>
        <begin position="1"/>
        <end position="26"/>
    </location>
</feature>
<feature type="region of interest" description="Disordered" evidence="1">
    <location>
        <begin position="120"/>
        <end position="157"/>
    </location>
</feature>
<evidence type="ECO:0000313" key="3">
    <source>
        <dbReference type="Proteomes" id="UP000064029"/>
    </source>
</evidence>